<dbReference type="Proteomes" id="UP000236340">
    <property type="component" value="Unassembled WGS sequence"/>
</dbReference>
<feature type="chain" id="PRO_5014471921" description="Major paralogous domain-containing protein" evidence="1">
    <location>
        <begin position="21"/>
        <end position="116"/>
    </location>
</feature>
<name>A0A2K2H7I7_9BACT</name>
<sequence length="116" mass="13172">MRYLALIPLFLLLVTVPSLATEDGGDDAYISTTPYPGIYQADRLYQYDDREQLWYGAKRPKLWTSIPCDKARTTLRERGSWTGNLSDTGRCLGNAEAPTWASGNYLNYLAEKNDRD</sequence>
<dbReference type="AlphaFoldDB" id="A0A2K2H7I7"/>
<comment type="caution">
    <text evidence="2">The sequence shown here is derived from an EMBL/GenBank/DDBJ whole genome shotgun (WGS) entry which is preliminary data.</text>
</comment>
<reference evidence="2 3" key="1">
    <citation type="journal article" date="2018" name="Genome Announc.">
        <title>Genome Sequence of Geothermobacter sp. HR-1 Iron Reducer from the Loihi Seamount.</title>
        <authorList>
            <person name="Smith H."/>
            <person name="Abuyen K."/>
            <person name="Tremblay J."/>
            <person name="Savalia P."/>
            <person name="Perez-Rodriguez I."/>
            <person name="Emerson D."/>
            <person name="Tully B."/>
            <person name="Amend J."/>
        </authorList>
    </citation>
    <scope>NUCLEOTIDE SEQUENCE [LARGE SCALE GENOMIC DNA]</scope>
    <source>
        <strain evidence="2 3">HR-1</strain>
    </source>
</reference>
<protein>
    <recommendedName>
        <fullName evidence="4">Major paralogous domain-containing protein</fullName>
    </recommendedName>
</protein>
<evidence type="ECO:0000256" key="1">
    <source>
        <dbReference type="SAM" id="SignalP"/>
    </source>
</evidence>
<evidence type="ECO:0008006" key="4">
    <source>
        <dbReference type="Google" id="ProtNLM"/>
    </source>
</evidence>
<evidence type="ECO:0000313" key="2">
    <source>
        <dbReference type="EMBL" id="PNU19193.1"/>
    </source>
</evidence>
<feature type="signal peptide" evidence="1">
    <location>
        <begin position="1"/>
        <end position="20"/>
    </location>
</feature>
<dbReference type="RefSeq" id="WP_103116293.1">
    <property type="nucleotide sequence ID" value="NZ_PPFX01000037.1"/>
</dbReference>
<keyword evidence="1" id="KW-0732">Signal</keyword>
<organism evidence="2 3">
    <name type="scientific">Geothermobacter hydrogeniphilus</name>
    <dbReference type="NCBI Taxonomy" id="1969733"/>
    <lineage>
        <taxon>Bacteria</taxon>
        <taxon>Pseudomonadati</taxon>
        <taxon>Thermodesulfobacteriota</taxon>
        <taxon>Desulfuromonadia</taxon>
        <taxon>Desulfuromonadales</taxon>
        <taxon>Geothermobacteraceae</taxon>
        <taxon>Geothermobacter</taxon>
    </lineage>
</organism>
<gene>
    <name evidence="2" type="ORF">C2E25_13685</name>
</gene>
<dbReference type="EMBL" id="PPFX01000037">
    <property type="protein sequence ID" value="PNU19193.1"/>
    <property type="molecule type" value="Genomic_DNA"/>
</dbReference>
<evidence type="ECO:0000313" key="3">
    <source>
        <dbReference type="Proteomes" id="UP000236340"/>
    </source>
</evidence>
<dbReference type="OrthoDB" id="5406056at2"/>
<proteinExistence type="predicted"/>
<accession>A0A2K2H7I7</accession>